<sequence length="1278" mass="145138">MSHTLRWIFLYHCLTDEQMGELCASIDSVRLPDYASDKYFVLSKDQKTYIRYYNIALALKDRLSRKYFRLVWQTVGGALELKVVIKEKYIVDTNESVSNRRLGILRRMDHYNSRTAACEKAIVVRKGEVNRCYSEAIAWSNYALNLLGISSDYEPPRLFKSVDKTQHCISRVTEEFDALMSHIFGVDKDILFLSESSIQHKRSTDYLLKSDVVLKCPRFSHRSSEKVMRRNATWDMDRIKDVLHTEFQPSEVNNNFRKSLKHLEVVQADVVVVGAGISGLVAANYLSSCGADVLVFEGRDRIGGRAYTTMFPERKLSSGLAPAVNVDLGANYLHCCSSTDVTTTNSAAEVIKDARHRRSNFRSLLGMCNTLRPKVADVAGGANWESTVYTRWADLQGKRIHLKDVIRANMIAEKIRMRAARKVHSMKRYMKNLPENANYINEASDIWYVREGIYREVFNMPGEQDLTSHPEVYDYSVSHSHPIISRPRVKTLFDEDSSPMHMSDQRAKQFHKRSSLLNGSRSIYRCRQLPNSNALGFSHDPENHRQLHNGDVPATSSLRNSGGKTDGLKIFIDHPYKYGPPPPRCVCPVDKTFVSTSVRHKKLPGPYTLMERMLKGSPFGIPRHIKPGEQNDSRAYLFDENGIRKSLWDIYIESLTEVFQENKLSPLNVDDVVWDMIFVILQSRIGYNSDLRETCISMCRLPNIDEEFDRSTYYLSKDSCNFNFEYVSDNYDGHTCARIKDFQCNNESDKLVIDGWDWLLSSLSNGLENSVYLNSKVTNMDVQICNTEYPVVVHVQSSSDPTGVKKVVQAKYAIVTVPSSMISPLPNGREYPNQIVFNPPLDPLKCKALKRYKMGHHNKVILRFQPEDVFWSCGTPQLNTLDPRFQFLDLDMYGKRGCILAHCFPPYSTTWAAIDCDTEIVRQCLEVLRLSFGLAMDAMPYPIDAMVTRWYKDPFALGSYSYPGVNASDDDIIYLKSPHPLQFPRILFAGEYLSSSYYQCVDGAYDTGMRAAEDVAHLGLRKPYPFPITCETPSLDGLLDPVCKEKYLGMAIPLPGQDVLGFYLTDGSDEALTDEEVEEKPSSSPWLYKEELEVLENAKKLISEATVNIRPYHAALVPTVEAIEALRRVNHWSNALEAAYNITRALMDVSREQKDETSLTYMDMRSPNVATNVLMAYLVNEGHRHDHVCYACLTGGELLMCDTPSCNRVWHAECLPPECPVDVHDTSVPWSCPSCKGFEIKVCFIFEATMVLSVVRRSCLKRSHSTGNGGVVGGLLKR</sequence>
<dbReference type="Pfam" id="PF13450">
    <property type="entry name" value="NAD_binding_8"/>
    <property type="match status" value="1"/>
</dbReference>
<dbReference type="AlphaFoldDB" id="A0AAD9GCR3"/>
<evidence type="ECO:0000256" key="4">
    <source>
        <dbReference type="PROSITE-ProRule" id="PRU00146"/>
    </source>
</evidence>
<evidence type="ECO:0000256" key="1">
    <source>
        <dbReference type="ARBA" id="ARBA00022723"/>
    </source>
</evidence>
<dbReference type="Gene3D" id="3.50.50.60">
    <property type="entry name" value="FAD/NAD(P)-binding domain"/>
    <property type="match status" value="2"/>
</dbReference>
<dbReference type="InterPro" id="IPR019787">
    <property type="entry name" value="Znf_PHD-finger"/>
</dbReference>
<dbReference type="SMART" id="SM00249">
    <property type="entry name" value="PHD"/>
    <property type="match status" value="1"/>
</dbReference>
<dbReference type="PANTHER" id="PTHR10742">
    <property type="entry name" value="FLAVIN MONOAMINE OXIDASE"/>
    <property type="match status" value="1"/>
</dbReference>
<dbReference type="SUPFAM" id="SSF54373">
    <property type="entry name" value="FAD-linked reductases, C-terminal domain"/>
    <property type="match status" value="1"/>
</dbReference>
<dbReference type="PROSITE" id="PS50016">
    <property type="entry name" value="ZF_PHD_2"/>
    <property type="match status" value="1"/>
</dbReference>
<dbReference type="GO" id="GO:0008270">
    <property type="term" value="F:zinc ion binding"/>
    <property type="evidence" value="ECO:0007669"/>
    <property type="project" value="UniProtKB-KW"/>
</dbReference>
<evidence type="ECO:0000313" key="7">
    <source>
        <dbReference type="Proteomes" id="UP001195914"/>
    </source>
</evidence>
<dbReference type="Proteomes" id="UP001195914">
    <property type="component" value="Unassembled WGS sequence"/>
</dbReference>
<protein>
    <submittedName>
        <fullName evidence="6">Amine oxidase</fullName>
    </submittedName>
</protein>
<organism evidence="6 7">
    <name type="scientific">Babesia divergens</name>
    <dbReference type="NCBI Taxonomy" id="32595"/>
    <lineage>
        <taxon>Eukaryota</taxon>
        <taxon>Sar</taxon>
        <taxon>Alveolata</taxon>
        <taxon>Apicomplexa</taxon>
        <taxon>Aconoidasida</taxon>
        <taxon>Piroplasmida</taxon>
        <taxon>Babesiidae</taxon>
        <taxon>Babesia</taxon>
    </lineage>
</organism>
<dbReference type="InterPro" id="IPR002937">
    <property type="entry name" value="Amino_oxidase"/>
</dbReference>
<dbReference type="InterPro" id="IPR019786">
    <property type="entry name" value="Zinc_finger_PHD-type_CS"/>
</dbReference>
<proteinExistence type="predicted"/>
<dbReference type="InterPro" id="IPR050281">
    <property type="entry name" value="Flavin_monoamine_oxidase"/>
</dbReference>
<evidence type="ECO:0000259" key="5">
    <source>
        <dbReference type="PROSITE" id="PS50016"/>
    </source>
</evidence>
<dbReference type="PROSITE" id="PS01359">
    <property type="entry name" value="ZF_PHD_1"/>
    <property type="match status" value="1"/>
</dbReference>
<gene>
    <name evidence="6" type="ORF">X943_001299</name>
</gene>
<dbReference type="SUPFAM" id="SSF57903">
    <property type="entry name" value="FYVE/PHD zinc finger"/>
    <property type="match status" value="1"/>
</dbReference>
<dbReference type="InterPro" id="IPR011011">
    <property type="entry name" value="Znf_FYVE_PHD"/>
</dbReference>
<dbReference type="Pfam" id="PF01593">
    <property type="entry name" value="Amino_oxidase"/>
    <property type="match status" value="1"/>
</dbReference>
<keyword evidence="2 4" id="KW-0863">Zinc-finger</keyword>
<dbReference type="InterPro" id="IPR036188">
    <property type="entry name" value="FAD/NAD-bd_sf"/>
</dbReference>
<evidence type="ECO:0000313" key="6">
    <source>
        <dbReference type="EMBL" id="KAK1936078.1"/>
    </source>
</evidence>
<evidence type="ECO:0000256" key="3">
    <source>
        <dbReference type="ARBA" id="ARBA00022833"/>
    </source>
</evidence>
<dbReference type="Gene3D" id="3.30.40.10">
    <property type="entry name" value="Zinc/RING finger domain, C3HC4 (zinc finger)"/>
    <property type="match status" value="1"/>
</dbReference>
<accession>A0AAD9GCR3</accession>
<name>A0AAD9GCR3_BABDI</name>
<keyword evidence="1" id="KW-0479">Metal-binding</keyword>
<reference evidence="6" key="2">
    <citation type="submission" date="2021-05" db="EMBL/GenBank/DDBJ databases">
        <authorList>
            <person name="Pain A."/>
        </authorList>
    </citation>
    <scope>NUCLEOTIDE SEQUENCE</scope>
    <source>
        <strain evidence="6">1802A</strain>
    </source>
</reference>
<reference evidence="6" key="1">
    <citation type="journal article" date="2014" name="Nucleic Acids Res.">
        <title>The evolutionary dynamics of variant antigen genes in Babesia reveal a history of genomic innovation underlying host-parasite interaction.</title>
        <authorList>
            <person name="Jackson A.P."/>
            <person name="Otto T.D."/>
            <person name="Darby A."/>
            <person name="Ramaprasad A."/>
            <person name="Xia D."/>
            <person name="Echaide I.E."/>
            <person name="Farber M."/>
            <person name="Gahlot S."/>
            <person name="Gamble J."/>
            <person name="Gupta D."/>
            <person name="Gupta Y."/>
            <person name="Jackson L."/>
            <person name="Malandrin L."/>
            <person name="Malas T.B."/>
            <person name="Moussa E."/>
            <person name="Nair M."/>
            <person name="Reid A.J."/>
            <person name="Sanders M."/>
            <person name="Sharma J."/>
            <person name="Tracey A."/>
            <person name="Quail M.A."/>
            <person name="Weir W."/>
            <person name="Wastling J.M."/>
            <person name="Hall N."/>
            <person name="Willadsen P."/>
            <person name="Lingelbach K."/>
            <person name="Shiels B."/>
            <person name="Tait A."/>
            <person name="Berriman M."/>
            <person name="Allred D.R."/>
            <person name="Pain A."/>
        </authorList>
    </citation>
    <scope>NUCLEOTIDE SEQUENCE</scope>
    <source>
        <strain evidence="6">1802A</strain>
    </source>
</reference>
<keyword evidence="3" id="KW-0862">Zinc</keyword>
<evidence type="ECO:0000256" key="2">
    <source>
        <dbReference type="ARBA" id="ARBA00022771"/>
    </source>
</evidence>
<keyword evidence="7" id="KW-1185">Reference proteome</keyword>
<comment type="caution">
    <text evidence="6">The sequence shown here is derived from an EMBL/GenBank/DDBJ whole genome shotgun (WGS) entry which is preliminary data.</text>
</comment>
<dbReference type="InterPro" id="IPR013083">
    <property type="entry name" value="Znf_RING/FYVE/PHD"/>
</dbReference>
<dbReference type="EMBL" id="JAHBMH010000044">
    <property type="protein sequence ID" value="KAK1936078.1"/>
    <property type="molecule type" value="Genomic_DNA"/>
</dbReference>
<dbReference type="GO" id="GO:0016491">
    <property type="term" value="F:oxidoreductase activity"/>
    <property type="evidence" value="ECO:0007669"/>
    <property type="project" value="InterPro"/>
</dbReference>
<feature type="domain" description="PHD-type" evidence="5">
    <location>
        <begin position="1186"/>
        <end position="1238"/>
    </location>
</feature>
<dbReference type="InterPro" id="IPR001965">
    <property type="entry name" value="Znf_PHD"/>
</dbReference>
<dbReference type="PANTHER" id="PTHR10742:SF415">
    <property type="entry name" value="CHROMOSOME UNDETERMINED SCAFFOLD_56, WHOLE GENOME SHOTGUN SEQUENCE"/>
    <property type="match status" value="1"/>
</dbReference>
<dbReference type="SUPFAM" id="SSF51905">
    <property type="entry name" value="FAD/NAD(P)-binding domain"/>
    <property type="match status" value="2"/>
</dbReference>